<name>A0A1N7Q874_9BACL</name>
<evidence type="ECO:0000313" key="1">
    <source>
        <dbReference type="EMBL" id="SIT18949.1"/>
    </source>
</evidence>
<dbReference type="OrthoDB" id="4399984at2"/>
<proteinExistence type="predicted"/>
<reference evidence="2" key="1">
    <citation type="submission" date="2017-01" db="EMBL/GenBank/DDBJ databases">
        <authorList>
            <person name="Varghese N."/>
            <person name="Submissions S."/>
        </authorList>
    </citation>
    <scope>NUCLEOTIDE SEQUENCE [LARGE SCALE GENOMIC DNA]</scope>
    <source>
        <strain evidence="2">DSM 45196</strain>
    </source>
</reference>
<protein>
    <recommendedName>
        <fullName evidence="3">DUF4272 domain-containing protein</fullName>
    </recommendedName>
</protein>
<dbReference type="InterPro" id="IPR025368">
    <property type="entry name" value="DUF4272"/>
</dbReference>
<accession>A0A1N7Q874</accession>
<dbReference type="EMBL" id="FTOD01000020">
    <property type="protein sequence ID" value="SIT18949.1"/>
    <property type="molecule type" value="Genomic_DNA"/>
</dbReference>
<evidence type="ECO:0008006" key="3">
    <source>
        <dbReference type="Google" id="ProtNLM"/>
    </source>
</evidence>
<keyword evidence="2" id="KW-1185">Reference proteome</keyword>
<dbReference type="Pfam" id="PF14094">
    <property type="entry name" value="DUF4272"/>
    <property type="match status" value="1"/>
</dbReference>
<organism evidence="1 2">
    <name type="scientific">Kroppenstedtia eburnea</name>
    <dbReference type="NCBI Taxonomy" id="714067"/>
    <lineage>
        <taxon>Bacteria</taxon>
        <taxon>Bacillati</taxon>
        <taxon>Bacillota</taxon>
        <taxon>Bacilli</taxon>
        <taxon>Bacillales</taxon>
        <taxon>Thermoactinomycetaceae</taxon>
        <taxon>Kroppenstedtia</taxon>
    </lineage>
</organism>
<gene>
    <name evidence="1" type="ORF">SAMN05421790_12020</name>
</gene>
<evidence type="ECO:0000313" key="2">
    <source>
        <dbReference type="Proteomes" id="UP000186795"/>
    </source>
</evidence>
<sequence>MLEHDLVRKQQSERMLREHGIPMDPGLKYVEDFQFRSPQEVARRALVLHALLGVIFYHRPLDVVEWVREEGLWEELTPREKEIFQIPLIEDEGERVWKLRRMQSNRITWRMEALWALLWSLGKIETLGWPSGQSNAEQVGNAVPQLGESTESFIENAEFRPLSEIADQADLMFRLFHGLQKAREENSEAPAGVEPFTVDEWHLALQWICHDWEWAETTG</sequence>
<dbReference type="Proteomes" id="UP000186795">
    <property type="component" value="Unassembled WGS sequence"/>
</dbReference>
<dbReference type="RefSeq" id="WP_076526535.1">
    <property type="nucleotide sequence ID" value="NZ_CP048103.1"/>
</dbReference>
<dbReference type="AlphaFoldDB" id="A0A1N7Q874"/>